<gene>
    <name evidence="3" type="ORF">QEH59_10610</name>
</gene>
<dbReference type="InterPro" id="IPR028994">
    <property type="entry name" value="Integrin_alpha_N"/>
</dbReference>
<evidence type="ECO:0000313" key="4">
    <source>
        <dbReference type="Proteomes" id="UP001243717"/>
    </source>
</evidence>
<protein>
    <submittedName>
        <fullName evidence="3">CRTAC1 family protein</fullName>
    </submittedName>
</protein>
<dbReference type="InterPro" id="IPR027039">
    <property type="entry name" value="Crtac1"/>
</dbReference>
<reference evidence="3 4" key="1">
    <citation type="submission" date="2023-04" db="EMBL/GenBank/DDBJ databases">
        <title>A novel bacteria isolated from coastal sediment.</title>
        <authorList>
            <person name="Liu X.-J."/>
            <person name="Du Z.-J."/>
        </authorList>
    </citation>
    <scope>NUCLEOTIDE SEQUENCE [LARGE SCALE GENOMIC DNA]</scope>
    <source>
        <strain evidence="3 4">SDUM461004</strain>
    </source>
</reference>
<feature type="domain" description="ASPIC/UnbV" evidence="2">
    <location>
        <begin position="419"/>
        <end position="486"/>
    </location>
</feature>
<dbReference type="Proteomes" id="UP001243717">
    <property type="component" value="Unassembled WGS sequence"/>
</dbReference>
<organism evidence="3 4">
    <name type="scientific">Thalassobacterium sedimentorum</name>
    <dbReference type="NCBI Taxonomy" id="3041258"/>
    <lineage>
        <taxon>Bacteria</taxon>
        <taxon>Pseudomonadati</taxon>
        <taxon>Verrucomicrobiota</taxon>
        <taxon>Opitutia</taxon>
        <taxon>Puniceicoccales</taxon>
        <taxon>Coraliomargaritaceae</taxon>
        <taxon>Thalassobacterium</taxon>
    </lineage>
</organism>
<name>A0ABU1AJF2_9BACT</name>
<proteinExistence type="predicted"/>
<dbReference type="RefSeq" id="WP_308985343.1">
    <property type="nucleotide sequence ID" value="NZ_JARXIC010000015.1"/>
</dbReference>
<dbReference type="PANTHER" id="PTHR16026">
    <property type="entry name" value="CARTILAGE ACIDIC PROTEIN 1"/>
    <property type="match status" value="1"/>
</dbReference>
<evidence type="ECO:0000259" key="2">
    <source>
        <dbReference type="Pfam" id="PF07593"/>
    </source>
</evidence>
<dbReference type="EMBL" id="JARXIC010000015">
    <property type="protein sequence ID" value="MDQ8194879.1"/>
    <property type="molecule type" value="Genomic_DNA"/>
</dbReference>
<accession>A0ABU1AJF2</accession>
<dbReference type="InterPro" id="IPR011519">
    <property type="entry name" value="UnbV_ASPIC"/>
</dbReference>
<dbReference type="PANTHER" id="PTHR16026:SF0">
    <property type="entry name" value="CARTILAGE ACIDIC PROTEIN 1"/>
    <property type="match status" value="1"/>
</dbReference>
<keyword evidence="1" id="KW-0732">Signal</keyword>
<keyword evidence="4" id="KW-1185">Reference proteome</keyword>
<evidence type="ECO:0000256" key="1">
    <source>
        <dbReference type="ARBA" id="ARBA00022729"/>
    </source>
</evidence>
<dbReference type="Gene3D" id="2.130.10.130">
    <property type="entry name" value="Integrin alpha, N-terminal"/>
    <property type="match status" value="2"/>
</dbReference>
<sequence>MKIILEFIANYLCSLVNFRLYIAGILLGFQLSAPAEESWSVRFVENSEELGLALKDGKACWVDVDADGWLDLIAAGTYWRNLEGKKFKRIQNGLGAVVAADYNNDGFPDLFSYSKLKLYRNQQGKRFKQMPLPELPEHNSRGACWGDFNRDGFVDLYVGGYEVWERNISYQNLLFLNREGKVFELIPQDGNARTRGVTACDFDRENGLDVYTSNYRLQPNGLMLNDGVGNFLNRAKKYNTLAGATDFAGGHTIGSAWGDIDNDGWFDILVGNFAHRDSRGDQPTSRFLRNPGAGKGAFEDMGECGIYYQESYASPALGDYDNDGDLDLLLTTVYGVASFKKPNYPVLFEQTSVFEFVDVTRSAHLSQLPPSYQAAWGDYNNDGCLDLVVAGKLFTNEGGAGNWIKVQLEGDGHYVNHSAIGAQVRLELGDQILVRQVEAGTGEGNQNALVLHFGLGTHSESTVDLQIFWPDGTQQELSGVALNQAHTITYRKR</sequence>
<comment type="caution">
    <text evidence="3">The sequence shown here is derived from an EMBL/GenBank/DDBJ whole genome shotgun (WGS) entry which is preliminary data.</text>
</comment>
<evidence type="ECO:0000313" key="3">
    <source>
        <dbReference type="EMBL" id="MDQ8194879.1"/>
    </source>
</evidence>
<dbReference type="InterPro" id="IPR013517">
    <property type="entry name" value="FG-GAP"/>
</dbReference>
<dbReference type="SUPFAM" id="SSF69318">
    <property type="entry name" value="Integrin alpha N-terminal domain"/>
    <property type="match status" value="1"/>
</dbReference>
<dbReference type="Pfam" id="PF13517">
    <property type="entry name" value="FG-GAP_3"/>
    <property type="match status" value="1"/>
</dbReference>
<dbReference type="Pfam" id="PF07593">
    <property type="entry name" value="UnbV_ASPIC"/>
    <property type="match status" value="1"/>
</dbReference>